<dbReference type="PANTHER" id="PTHR43649:SF32">
    <property type="entry name" value="SUGAR BINDING SECRETED PROTEIN"/>
    <property type="match status" value="1"/>
</dbReference>
<proteinExistence type="predicted"/>
<dbReference type="SUPFAM" id="SSF53850">
    <property type="entry name" value="Periplasmic binding protein-like II"/>
    <property type="match status" value="1"/>
</dbReference>
<feature type="chain" id="PRO_5043184462" evidence="1">
    <location>
        <begin position="29"/>
        <end position="442"/>
    </location>
</feature>
<name>A0A3M8F6J9_9ACTN</name>
<dbReference type="InterPro" id="IPR006059">
    <property type="entry name" value="SBP"/>
</dbReference>
<protein>
    <submittedName>
        <fullName evidence="2">Extracellular solute-binding protein</fullName>
    </submittedName>
</protein>
<organism evidence="2 3">
    <name type="scientific">Streptomyces xinghaiensis</name>
    <dbReference type="NCBI Taxonomy" id="1038928"/>
    <lineage>
        <taxon>Bacteria</taxon>
        <taxon>Bacillati</taxon>
        <taxon>Actinomycetota</taxon>
        <taxon>Actinomycetes</taxon>
        <taxon>Kitasatosporales</taxon>
        <taxon>Streptomycetaceae</taxon>
        <taxon>Streptomyces</taxon>
    </lineage>
</organism>
<dbReference type="InterPro" id="IPR050490">
    <property type="entry name" value="Bact_solute-bd_prot1"/>
</dbReference>
<keyword evidence="3" id="KW-1185">Reference proteome</keyword>
<dbReference type="Pfam" id="PF13416">
    <property type="entry name" value="SBP_bac_8"/>
    <property type="match status" value="1"/>
</dbReference>
<sequence length="442" mass="48131">MRRSAHMSRRTAALATTAALLTGLLAGCADDSGGSGRGGSGESADGKKTVTIGVFGVFGYKQAGLYDEYQKLNPGVVIKETSIERADQYYPQLLTHLGTGSGLQDIQAIEVGNIAETVTRHADKFVDLGREKGVDEKNWLDWKWAQATAEDGRTIGLGTDIGPMAICYRKDLFEKAGLPTEREKVGALWAGDWEKYVETGEKYMEKAPSGTVYTDTAIGLFNASVSGRVERYYDRDGELIHKDSPAVKDSWDLAMRAVEGKMTARLKQFDKPWDQAYANGRFATVACPAWMLGYIKEKAGPKAADKWDIAPAPKPANWGGSFLSVPEAAKNKEEAVKLAAWLTAPEQQAKLFRKQASFPSSPTTYEMPEVADARHEYFGDAPIGEIFSRAAEDMPTLVLGEKDLAIQTAFTDVGVLQVEQQGKSPEAGWAAALKNIDNLLDQ</sequence>
<dbReference type="PANTHER" id="PTHR43649">
    <property type="entry name" value="ARABINOSE-BINDING PROTEIN-RELATED"/>
    <property type="match status" value="1"/>
</dbReference>
<dbReference type="Proteomes" id="UP000028058">
    <property type="component" value="Unassembled WGS sequence"/>
</dbReference>
<dbReference type="Gene3D" id="3.40.190.10">
    <property type="entry name" value="Periplasmic binding protein-like II"/>
    <property type="match status" value="1"/>
</dbReference>
<feature type="signal peptide" evidence="1">
    <location>
        <begin position="1"/>
        <end position="28"/>
    </location>
</feature>
<dbReference type="OrthoDB" id="3226017at2"/>
<dbReference type="PROSITE" id="PS51257">
    <property type="entry name" value="PROKAR_LIPOPROTEIN"/>
    <property type="match status" value="1"/>
</dbReference>
<dbReference type="RefSeq" id="WP_043471404.1">
    <property type="nucleotide sequence ID" value="NZ_CP134822.1"/>
</dbReference>
<comment type="caution">
    <text evidence="2">The sequence shown here is derived from an EMBL/GenBank/DDBJ whole genome shotgun (WGS) entry which is preliminary data.</text>
</comment>
<dbReference type="AlphaFoldDB" id="A0A3M8F6J9"/>
<keyword evidence="1" id="KW-0732">Signal</keyword>
<gene>
    <name evidence="2" type="ORF">SFRA_008990</name>
</gene>
<evidence type="ECO:0000313" key="2">
    <source>
        <dbReference type="EMBL" id="RKM97342.1"/>
    </source>
</evidence>
<reference evidence="2 3" key="1">
    <citation type="journal article" date="2014" name="Genome Announc.">
        <title>Draft Genome Sequence of Streptomyces fradiae ATCC 19609, a Strain Highly Sensitive to Antibiotics.</title>
        <authorList>
            <person name="Bekker O.B."/>
            <person name="Klimina K.M."/>
            <person name="Vatlin A.A."/>
            <person name="Zakharevich N.V."/>
            <person name="Kasianov A.S."/>
            <person name="Danilenko V.N."/>
        </authorList>
    </citation>
    <scope>NUCLEOTIDE SEQUENCE [LARGE SCALE GENOMIC DNA]</scope>
    <source>
        <strain evidence="2 3">ATCC 19609</strain>
    </source>
</reference>
<dbReference type="EMBL" id="JNAD02000003">
    <property type="protein sequence ID" value="RKM97342.1"/>
    <property type="molecule type" value="Genomic_DNA"/>
</dbReference>
<evidence type="ECO:0000256" key="1">
    <source>
        <dbReference type="SAM" id="SignalP"/>
    </source>
</evidence>
<evidence type="ECO:0000313" key="3">
    <source>
        <dbReference type="Proteomes" id="UP000028058"/>
    </source>
</evidence>
<accession>A0A3M8F6J9</accession>